<reference evidence="1" key="1">
    <citation type="submission" date="2020-08" db="EMBL/GenBank/DDBJ databases">
        <title>Genome sequencing and assembly of the red palm weevil Rhynchophorus ferrugineus.</title>
        <authorList>
            <person name="Dias G.B."/>
            <person name="Bergman C.M."/>
            <person name="Manee M."/>
        </authorList>
    </citation>
    <scope>NUCLEOTIDE SEQUENCE</scope>
    <source>
        <strain evidence="1">AA-2017</strain>
        <tissue evidence="1">Whole larva</tissue>
    </source>
</reference>
<dbReference type="AlphaFoldDB" id="A0A834I7X7"/>
<protein>
    <submittedName>
        <fullName evidence="1">Uncharacterized protein</fullName>
    </submittedName>
</protein>
<keyword evidence="2" id="KW-1185">Reference proteome</keyword>
<organism evidence="1 2">
    <name type="scientific">Rhynchophorus ferrugineus</name>
    <name type="common">Red palm weevil</name>
    <name type="synonym">Curculio ferrugineus</name>
    <dbReference type="NCBI Taxonomy" id="354439"/>
    <lineage>
        <taxon>Eukaryota</taxon>
        <taxon>Metazoa</taxon>
        <taxon>Ecdysozoa</taxon>
        <taxon>Arthropoda</taxon>
        <taxon>Hexapoda</taxon>
        <taxon>Insecta</taxon>
        <taxon>Pterygota</taxon>
        <taxon>Neoptera</taxon>
        <taxon>Endopterygota</taxon>
        <taxon>Coleoptera</taxon>
        <taxon>Polyphaga</taxon>
        <taxon>Cucujiformia</taxon>
        <taxon>Curculionidae</taxon>
        <taxon>Dryophthorinae</taxon>
        <taxon>Rhynchophorus</taxon>
    </lineage>
</organism>
<name>A0A834I7X7_RHYFE</name>
<evidence type="ECO:0000313" key="2">
    <source>
        <dbReference type="Proteomes" id="UP000625711"/>
    </source>
</evidence>
<sequence>MTENAVAYKRGGLDKTPKTIKKIHKIVLNDRKVKLRRTARPPADLVGEEGGWNDARGRSKRGKRNELIFRRIV</sequence>
<gene>
    <name evidence="1" type="ORF">GWI33_010899</name>
</gene>
<dbReference type="EMBL" id="JAACXV010008337">
    <property type="protein sequence ID" value="KAF7276125.1"/>
    <property type="molecule type" value="Genomic_DNA"/>
</dbReference>
<proteinExistence type="predicted"/>
<evidence type="ECO:0000313" key="1">
    <source>
        <dbReference type="EMBL" id="KAF7276125.1"/>
    </source>
</evidence>
<accession>A0A834I7X7</accession>
<dbReference type="Proteomes" id="UP000625711">
    <property type="component" value="Unassembled WGS sequence"/>
</dbReference>
<comment type="caution">
    <text evidence="1">The sequence shown here is derived from an EMBL/GenBank/DDBJ whole genome shotgun (WGS) entry which is preliminary data.</text>
</comment>